<evidence type="ECO:0000256" key="13">
    <source>
        <dbReference type="ARBA" id="ARBA00023270"/>
    </source>
</evidence>
<keyword evidence="13" id="KW-0704">Schiff base</keyword>
<comment type="function">
    <text evidence="16">Catalyzes the decarboxylation of S-adenosylmethionine to S-adenosylmethioninamine (dcAdoMet), the propylamine donor required for the synthesis of the polyamines spermine and spermidine from the diamine putrescine.</text>
</comment>
<sequence>VFGLWAIILCWEEGYLEALGLHLILELKECRPDLLDDMDFVQQTLLNAAETTGATIIGKTFHKFAPQGVTGVVAIAESHVCIHTWPEYGYAAADIFTCGENFSPHAAAAYIAEMFECKNPHF</sequence>
<dbReference type="Gene3D" id="3.30.160.750">
    <property type="match status" value="1"/>
</dbReference>
<evidence type="ECO:0000256" key="10">
    <source>
        <dbReference type="ARBA" id="ARBA00023115"/>
    </source>
</evidence>
<feature type="non-terminal residue" evidence="18">
    <location>
        <position position="122"/>
    </location>
</feature>
<keyword evidence="6" id="KW-0949">S-adenosyl-L-methionine</keyword>
<evidence type="ECO:0000256" key="1">
    <source>
        <dbReference type="ARBA" id="ARBA00001928"/>
    </source>
</evidence>
<gene>
    <name evidence="18" type="ORF">METZ01_LOCUS421095</name>
</gene>
<dbReference type="EC" id="4.1.1.50" evidence="4"/>
<dbReference type="GO" id="GO:0004014">
    <property type="term" value="F:adenosylmethionine decarboxylase activity"/>
    <property type="evidence" value="ECO:0007669"/>
    <property type="project" value="UniProtKB-EC"/>
</dbReference>
<evidence type="ECO:0000256" key="6">
    <source>
        <dbReference type="ARBA" id="ARBA00022691"/>
    </source>
</evidence>
<dbReference type="PANTHER" id="PTHR33866:SF2">
    <property type="entry name" value="S-ADENOSYLMETHIONINE DECARBOXYLASE PROENZYME"/>
    <property type="match status" value="1"/>
</dbReference>
<dbReference type="InterPro" id="IPR003826">
    <property type="entry name" value="AdoMetDC_fam_prok"/>
</dbReference>
<accession>A0A382XD05</accession>
<dbReference type="Pfam" id="PF02675">
    <property type="entry name" value="AdoMet_dc"/>
    <property type="match status" value="1"/>
</dbReference>
<dbReference type="PANTHER" id="PTHR33866">
    <property type="entry name" value="S-ADENOSYLMETHIONINE DECARBOXYLASE PROENZYME"/>
    <property type="match status" value="1"/>
</dbReference>
<dbReference type="InterPro" id="IPR017716">
    <property type="entry name" value="S-AdoMet_deCOase_pro-enz"/>
</dbReference>
<evidence type="ECO:0000256" key="5">
    <source>
        <dbReference type="ARBA" id="ARBA00020217"/>
    </source>
</evidence>
<evidence type="ECO:0000256" key="4">
    <source>
        <dbReference type="ARBA" id="ARBA00012357"/>
    </source>
</evidence>
<dbReference type="InterPro" id="IPR042284">
    <property type="entry name" value="AdoMetDC_N"/>
</dbReference>
<dbReference type="HAMAP" id="MF_00464">
    <property type="entry name" value="AdoMetDC_1"/>
    <property type="match status" value="1"/>
</dbReference>
<dbReference type="EMBL" id="UINC01166339">
    <property type="protein sequence ID" value="SVD68241.1"/>
    <property type="molecule type" value="Genomic_DNA"/>
</dbReference>
<dbReference type="SUPFAM" id="SSF56276">
    <property type="entry name" value="S-adenosylmethionine decarboxylase"/>
    <property type="match status" value="1"/>
</dbReference>
<keyword evidence="10" id="KW-0620">Polyamine biosynthesis</keyword>
<evidence type="ECO:0000256" key="9">
    <source>
        <dbReference type="ARBA" id="ARBA00023066"/>
    </source>
</evidence>
<evidence type="ECO:0000256" key="7">
    <source>
        <dbReference type="ARBA" id="ARBA00022793"/>
    </source>
</evidence>
<evidence type="ECO:0000256" key="8">
    <source>
        <dbReference type="ARBA" id="ARBA00022813"/>
    </source>
</evidence>
<dbReference type="NCBIfam" id="TIGR03330">
    <property type="entry name" value="SAM_DCase_Bsu"/>
    <property type="match status" value="1"/>
</dbReference>
<dbReference type="InterPro" id="IPR042286">
    <property type="entry name" value="AdoMetDC_C"/>
</dbReference>
<feature type="non-terminal residue" evidence="18">
    <location>
        <position position="1"/>
    </location>
</feature>
<comment type="catalytic activity">
    <reaction evidence="15">
        <text>S-adenosyl-L-methionine + H(+) = S-adenosyl 3-(methylsulfanyl)propylamine + CO2</text>
        <dbReference type="Rhea" id="RHEA:15981"/>
        <dbReference type="ChEBI" id="CHEBI:15378"/>
        <dbReference type="ChEBI" id="CHEBI:16526"/>
        <dbReference type="ChEBI" id="CHEBI:57443"/>
        <dbReference type="ChEBI" id="CHEBI:59789"/>
        <dbReference type="EC" id="4.1.1.50"/>
    </reaction>
</comment>
<protein>
    <recommendedName>
        <fullName evidence="5">S-adenosylmethionine decarboxylase proenzyme</fullName>
        <ecNumber evidence="4">4.1.1.50</ecNumber>
    </recommendedName>
</protein>
<dbReference type="Gene3D" id="3.30.360.110">
    <property type="entry name" value="S-adenosylmethionine decarboxylase domain"/>
    <property type="match status" value="1"/>
</dbReference>
<keyword evidence="11" id="KW-0865">Zymogen</keyword>
<evidence type="ECO:0000256" key="14">
    <source>
        <dbReference type="ARBA" id="ARBA00023317"/>
    </source>
</evidence>
<evidence type="ECO:0000256" key="2">
    <source>
        <dbReference type="ARBA" id="ARBA00004911"/>
    </source>
</evidence>
<comment type="similarity">
    <text evidence="17">Belongs to the prokaryotic AdoMetDC family. Type 1 subfamily.</text>
</comment>
<organism evidence="18">
    <name type="scientific">marine metagenome</name>
    <dbReference type="NCBI Taxonomy" id="408172"/>
    <lineage>
        <taxon>unclassified sequences</taxon>
        <taxon>metagenomes</taxon>
        <taxon>ecological metagenomes</taxon>
    </lineage>
</organism>
<dbReference type="GO" id="GO:0005829">
    <property type="term" value="C:cytosol"/>
    <property type="evidence" value="ECO:0007669"/>
    <property type="project" value="TreeGrafter"/>
</dbReference>
<keyword evidence="7" id="KW-0210">Decarboxylase</keyword>
<keyword evidence="12" id="KW-0456">Lyase</keyword>
<evidence type="ECO:0000256" key="11">
    <source>
        <dbReference type="ARBA" id="ARBA00023145"/>
    </source>
</evidence>
<evidence type="ECO:0000313" key="18">
    <source>
        <dbReference type="EMBL" id="SVD68241.1"/>
    </source>
</evidence>
<reference evidence="18" key="1">
    <citation type="submission" date="2018-05" db="EMBL/GenBank/DDBJ databases">
        <authorList>
            <person name="Lanie J.A."/>
            <person name="Ng W.-L."/>
            <person name="Kazmierczak K.M."/>
            <person name="Andrzejewski T.M."/>
            <person name="Davidsen T.M."/>
            <person name="Wayne K.J."/>
            <person name="Tettelin H."/>
            <person name="Glass J.I."/>
            <person name="Rusch D."/>
            <person name="Podicherti R."/>
            <person name="Tsui H.-C.T."/>
            <person name="Winkler M.E."/>
        </authorList>
    </citation>
    <scope>NUCLEOTIDE SEQUENCE</scope>
</reference>
<keyword evidence="8" id="KW-0068">Autocatalytic cleavage</keyword>
<dbReference type="GO" id="GO:0008295">
    <property type="term" value="P:spermidine biosynthetic process"/>
    <property type="evidence" value="ECO:0007669"/>
    <property type="project" value="UniProtKB-KW"/>
</dbReference>
<comment type="cofactor">
    <cofactor evidence="1">
        <name>pyruvate</name>
        <dbReference type="ChEBI" id="CHEBI:15361"/>
    </cofactor>
</comment>
<dbReference type="FunFam" id="3.30.360.110:FF:000001">
    <property type="entry name" value="S-adenosylmethionine decarboxylase proenzyme"/>
    <property type="match status" value="1"/>
</dbReference>
<evidence type="ECO:0000256" key="17">
    <source>
        <dbReference type="ARBA" id="ARBA00061583"/>
    </source>
</evidence>
<dbReference type="AlphaFoldDB" id="A0A382XD05"/>
<evidence type="ECO:0000256" key="12">
    <source>
        <dbReference type="ARBA" id="ARBA00023239"/>
    </source>
</evidence>
<evidence type="ECO:0000256" key="16">
    <source>
        <dbReference type="ARBA" id="ARBA00056215"/>
    </source>
</evidence>
<keyword evidence="9" id="KW-0745">Spermidine biosynthesis</keyword>
<evidence type="ECO:0000256" key="15">
    <source>
        <dbReference type="ARBA" id="ARBA00048112"/>
    </source>
</evidence>
<comment type="subunit">
    <text evidence="3">Heterotetramer of two alpha and two beta chains arranged as a dimer of alpha/beta heterodimers.</text>
</comment>
<keyword evidence="14" id="KW-0670">Pyruvate</keyword>
<evidence type="ECO:0000256" key="3">
    <source>
        <dbReference type="ARBA" id="ARBA00011601"/>
    </source>
</evidence>
<proteinExistence type="inferred from homology"/>
<name>A0A382XD05_9ZZZZ</name>
<comment type="pathway">
    <text evidence="2">Amine and polyamine biosynthesis; S-adenosylmethioninamine biosynthesis; S-adenosylmethioninamine from S-adenosyl-L-methionine: step 1/1.</text>
</comment>
<dbReference type="InterPro" id="IPR016067">
    <property type="entry name" value="S-AdoMet_deCO2ase_core"/>
</dbReference>